<name>A0A2K5CAS5_AOTNA</name>
<dbReference type="PANTHER" id="PTHR37876">
    <property type="entry name" value="PROTEIN GAR2-LIKE"/>
    <property type="match status" value="1"/>
</dbReference>
<accession>A0A2K5CAS5</accession>
<evidence type="ECO:0000313" key="3">
    <source>
        <dbReference type="Proteomes" id="UP000233020"/>
    </source>
</evidence>
<dbReference type="GeneID" id="105719577"/>
<feature type="region of interest" description="Disordered" evidence="1">
    <location>
        <begin position="1"/>
        <end position="79"/>
    </location>
</feature>
<reference evidence="2" key="1">
    <citation type="submission" date="2025-08" db="UniProtKB">
        <authorList>
            <consortium name="Ensembl"/>
        </authorList>
    </citation>
    <scope>IDENTIFICATION</scope>
</reference>
<dbReference type="InterPro" id="IPR040433">
    <property type="entry name" value="Spermatid_TP"/>
</dbReference>
<protein>
    <recommendedName>
        <fullName evidence="4">Spermatid nuclear transition protein 4</fullName>
    </recommendedName>
</protein>
<dbReference type="RefSeq" id="XP_012311143.1">
    <property type="nucleotide sequence ID" value="XM_012455720.1"/>
</dbReference>
<evidence type="ECO:0000313" key="2">
    <source>
        <dbReference type="Ensembl" id="ENSANAP00000005805.1"/>
    </source>
</evidence>
<sequence length="128" mass="14604">MAKVTRKSQEPNEDVDKQTPSTPSTQRRKTGKTPCQPRSRSGVKGLKTTMKAKRPLRGSSSQKASETNTPTRKLKKAKGPILYGHYHRLKEKMKKRQKKTKRPRRTPTFQVMTRAANNFKGKKETSPL</sequence>
<keyword evidence="3" id="KW-1185">Reference proteome</keyword>
<evidence type="ECO:0008006" key="4">
    <source>
        <dbReference type="Google" id="ProtNLM"/>
    </source>
</evidence>
<feature type="compositionally biased region" description="Basic and acidic residues" evidence="1">
    <location>
        <begin position="7"/>
        <end position="17"/>
    </location>
</feature>
<dbReference type="GeneTree" id="ENSGT01150000287101"/>
<dbReference type="OrthoDB" id="9538572at2759"/>
<dbReference type="Proteomes" id="UP000233020">
    <property type="component" value="Unplaced"/>
</dbReference>
<reference evidence="2" key="2">
    <citation type="submission" date="2025-09" db="UniProtKB">
        <authorList>
            <consortium name="Ensembl"/>
        </authorList>
    </citation>
    <scope>IDENTIFICATION</scope>
</reference>
<feature type="compositionally biased region" description="Polar residues" evidence="1">
    <location>
        <begin position="58"/>
        <end position="71"/>
    </location>
</feature>
<organism evidence="2 3">
    <name type="scientific">Aotus nancymaae</name>
    <name type="common">Ma's night monkey</name>
    <dbReference type="NCBI Taxonomy" id="37293"/>
    <lineage>
        <taxon>Eukaryota</taxon>
        <taxon>Metazoa</taxon>
        <taxon>Chordata</taxon>
        <taxon>Craniata</taxon>
        <taxon>Vertebrata</taxon>
        <taxon>Euteleostomi</taxon>
        <taxon>Mammalia</taxon>
        <taxon>Eutheria</taxon>
        <taxon>Euarchontoglires</taxon>
        <taxon>Primates</taxon>
        <taxon>Haplorrhini</taxon>
        <taxon>Platyrrhini</taxon>
        <taxon>Aotidae</taxon>
        <taxon>Aotus</taxon>
    </lineage>
</organism>
<dbReference type="KEGG" id="anan:105719577"/>
<dbReference type="OMA" id="KTPCQRR"/>
<proteinExistence type="predicted"/>
<dbReference type="PANTHER" id="PTHR37876:SF1">
    <property type="entry name" value="SERINE_ARGININE REPETITIVE MATRIX PROTEIN 4-LIKE-RELATED"/>
    <property type="match status" value="1"/>
</dbReference>
<dbReference type="AlphaFoldDB" id="A0A2K5CAS5"/>
<dbReference type="Ensembl" id="ENSANAT00000023568.1">
    <property type="protein sequence ID" value="ENSANAP00000005805.1"/>
    <property type="gene ID" value="ENSANAG00000020981.1"/>
</dbReference>
<evidence type="ECO:0000256" key="1">
    <source>
        <dbReference type="SAM" id="MobiDB-lite"/>
    </source>
</evidence>